<dbReference type="GO" id="GO:0004674">
    <property type="term" value="F:protein serine/threonine kinase activity"/>
    <property type="evidence" value="ECO:0007669"/>
    <property type="project" value="UniProtKB-KW"/>
</dbReference>
<reference evidence="8" key="1">
    <citation type="submission" date="2021-02" db="EMBL/GenBank/DDBJ databases">
        <authorList>
            <person name="Nowell W R."/>
        </authorList>
    </citation>
    <scope>NUCLEOTIDE SEQUENCE</scope>
</reference>
<evidence type="ECO:0000313" key="8">
    <source>
        <dbReference type="EMBL" id="CAF5059197.1"/>
    </source>
</evidence>
<evidence type="ECO:0000256" key="3">
    <source>
        <dbReference type="ARBA" id="ARBA00022741"/>
    </source>
</evidence>
<gene>
    <name evidence="8" type="ORF">BYL167_LOCUS59044</name>
</gene>
<proteinExistence type="predicted"/>
<evidence type="ECO:0000256" key="1">
    <source>
        <dbReference type="ARBA" id="ARBA00022527"/>
    </source>
</evidence>
<sequence length="122" mass="14245">EETRPFNVIADDPNGVTCLVLDRQCYREMIADELSRLKREESFKITRKITTYTSGEEERDLKNLRLSDIEIVCTLGVGGFGRVELVQDTRTSYKYALKQMKKQHIVAMKQQEHAMNERNIMM</sequence>
<name>A0A8S3E4Z7_9BILA</name>
<feature type="non-terminal residue" evidence="8">
    <location>
        <position position="1"/>
    </location>
</feature>
<evidence type="ECO:0000256" key="4">
    <source>
        <dbReference type="ARBA" id="ARBA00022777"/>
    </source>
</evidence>
<evidence type="ECO:0000256" key="5">
    <source>
        <dbReference type="ARBA" id="ARBA00022840"/>
    </source>
</evidence>
<evidence type="ECO:0000259" key="7">
    <source>
        <dbReference type="PROSITE" id="PS50011"/>
    </source>
</evidence>
<keyword evidence="5 6" id="KW-0067">ATP-binding</keyword>
<evidence type="ECO:0000313" key="9">
    <source>
        <dbReference type="Proteomes" id="UP000681967"/>
    </source>
</evidence>
<keyword evidence="2" id="KW-0808">Transferase</keyword>
<organism evidence="8 9">
    <name type="scientific">Rotaria magnacalcarata</name>
    <dbReference type="NCBI Taxonomy" id="392030"/>
    <lineage>
        <taxon>Eukaryota</taxon>
        <taxon>Metazoa</taxon>
        <taxon>Spiralia</taxon>
        <taxon>Gnathifera</taxon>
        <taxon>Rotifera</taxon>
        <taxon>Eurotatoria</taxon>
        <taxon>Bdelloidea</taxon>
        <taxon>Philodinida</taxon>
        <taxon>Philodinidae</taxon>
        <taxon>Rotaria</taxon>
    </lineage>
</organism>
<evidence type="ECO:0000256" key="2">
    <source>
        <dbReference type="ARBA" id="ARBA00022679"/>
    </source>
</evidence>
<dbReference type="PANTHER" id="PTHR24353:SF111">
    <property type="match status" value="1"/>
</dbReference>
<dbReference type="EMBL" id="CAJOBH010227880">
    <property type="protein sequence ID" value="CAF5059197.1"/>
    <property type="molecule type" value="Genomic_DNA"/>
</dbReference>
<keyword evidence="1" id="KW-0723">Serine/threonine-protein kinase</keyword>
<keyword evidence="3 6" id="KW-0547">Nucleotide-binding</keyword>
<dbReference type="SUPFAM" id="SSF56112">
    <property type="entry name" value="Protein kinase-like (PK-like)"/>
    <property type="match status" value="1"/>
</dbReference>
<dbReference type="Gene3D" id="3.30.200.20">
    <property type="entry name" value="Phosphorylase Kinase, domain 1"/>
    <property type="match status" value="1"/>
</dbReference>
<dbReference type="InterPro" id="IPR000719">
    <property type="entry name" value="Prot_kinase_dom"/>
</dbReference>
<dbReference type="Proteomes" id="UP000681967">
    <property type="component" value="Unassembled WGS sequence"/>
</dbReference>
<feature type="non-terminal residue" evidence="8">
    <location>
        <position position="122"/>
    </location>
</feature>
<dbReference type="PROSITE" id="PS50011">
    <property type="entry name" value="PROTEIN_KINASE_DOM"/>
    <property type="match status" value="1"/>
</dbReference>
<dbReference type="AlphaFoldDB" id="A0A8S3E4Z7"/>
<dbReference type="PANTHER" id="PTHR24353">
    <property type="entry name" value="CYCLIC NUCLEOTIDE-DEPENDENT PROTEIN KINASE"/>
    <property type="match status" value="1"/>
</dbReference>
<comment type="caution">
    <text evidence="8">The sequence shown here is derived from an EMBL/GenBank/DDBJ whole genome shotgun (WGS) entry which is preliminary data.</text>
</comment>
<accession>A0A8S3E4Z7</accession>
<protein>
    <recommendedName>
        <fullName evidence="7">Protein kinase domain-containing protein</fullName>
    </recommendedName>
</protein>
<evidence type="ECO:0000256" key="6">
    <source>
        <dbReference type="PROSITE-ProRule" id="PRU10141"/>
    </source>
</evidence>
<dbReference type="GO" id="GO:0005524">
    <property type="term" value="F:ATP binding"/>
    <property type="evidence" value="ECO:0007669"/>
    <property type="project" value="UniProtKB-UniRule"/>
</dbReference>
<dbReference type="InterPro" id="IPR011009">
    <property type="entry name" value="Kinase-like_dom_sf"/>
</dbReference>
<keyword evidence="4" id="KW-0418">Kinase</keyword>
<dbReference type="PROSITE" id="PS00107">
    <property type="entry name" value="PROTEIN_KINASE_ATP"/>
    <property type="match status" value="1"/>
</dbReference>
<feature type="domain" description="Protein kinase" evidence="7">
    <location>
        <begin position="69"/>
        <end position="122"/>
    </location>
</feature>
<dbReference type="InterPro" id="IPR017441">
    <property type="entry name" value="Protein_kinase_ATP_BS"/>
</dbReference>
<feature type="binding site" evidence="6">
    <location>
        <position position="98"/>
    </location>
    <ligand>
        <name>ATP</name>
        <dbReference type="ChEBI" id="CHEBI:30616"/>
    </ligand>
</feature>